<dbReference type="InterPro" id="IPR036291">
    <property type="entry name" value="NAD(P)-bd_dom_sf"/>
</dbReference>
<gene>
    <name evidence="1" type="ORF">Krac_5365</name>
</gene>
<sequence length="116" mass="12757">MMRLAGKVALITGDTSGIGLATAKEFHAQDAEEVWLAYASVSLNCSSLPCFSFPLFTPLCSFFLPPLSSFLANLTRRPSECCSENCLLTPIRKPRIKMPIRVKTVISVKGNILFFI</sequence>
<organism evidence="1 2">
    <name type="scientific">Ktedonobacter racemifer DSM 44963</name>
    <dbReference type="NCBI Taxonomy" id="485913"/>
    <lineage>
        <taxon>Bacteria</taxon>
        <taxon>Bacillati</taxon>
        <taxon>Chloroflexota</taxon>
        <taxon>Ktedonobacteria</taxon>
        <taxon>Ktedonobacterales</taxon>
        <taxon>Ktedonobacteraceae</taxon>
        <taxon>Ktedonobacter</taxon>
    </lineage>
</organism>
<dbReference type="EMBL" id="ADVG01000003">
    <property type="protein sequence ID" value="EFH84334.1"/>
    <property type="molecule type" value="Genomic_DNA"/>
</dbReference>
<dbReference type="AlphaFoldDB" id="D6TVV1"/>
<accession>D6TVV1</accession>
<dbReference type="STRING" id="485913.Krac_5365"/>
<evidence type="ECO:0000313" key="1">
    <source>
        <dbReference type="EMBL" id="EFH84334.1"/>
    </source>
</evidence>
<keyword evidence="2" id="KW-1185">Reference proteome</keyword>
<name>D6TVV1_KTERA</name>
<comment type="caution">
    <text evidence="1">The sequence shown here is derived from an EMBL/GenBank/DDBJ whole genome shotgun (WGS) entry which is preliminary data.</text>
</comment>
<evidence type="ECO:0000313" key="2">
    <source>
        <dbReference type="Proteomes" id="UP000004508"/>
    </source>
</evidence>
<dbReference type="Gene3D" id="3.40.50.720">
    <property type="entry name" value="NAD(P)-binding Rossmann-like Domain"/>
    <property type="match status" value="1"/>
</dbReference>
<dbReference type="SUPFAM" id="SSF51735">
    <property type="entry name" value="NAD(P)-binding Rossmann-fold domains"/>
    <property type="match status" value="1"/>
</dbReference>
<reference evidence="1 2" key="1">
    <citation type="journal article" date="2011" name="Stand. Genomic Sci.">
        <title>Non-contiguous finished genome sequence and contextual data of the filamentous soil bacterium Ktedonobacter racemifer type strain (SOSP1-21).</title>
        <authorList>
            <person name="Chang Y.J."/>
            <person name="Land M."/>
            <person name="Hauser L."/>
            <person name="Chertkov O."/>
            <person name="Del Rio T.G."/>
            <person name="Nolan M."/>
            <person name="Copeland A."/>
            <person name="Tice H."/>
            <person name="Cheng J.F."/>
            <person name="Lucas S."/>
            <person name="Han C."/>
            <person name="Goodwin L."/>
            <person name="Pitluck S."/>
            <person name="Ivanova N."/>
            <person name="Ovchinikova G."/>
            <person name="Pati A."/>
            <person name="Chen A."/>
            <person name="Palaniappan K."/>
            <person name="Mavromatis K."/>
            <person name="Liolios K."/>
            <person name="Brettin T."/>
            <person name="Fiebig A."/>
            <person name="Rohde M."/>
            <person name="Abt B."/>
            <person name="Goker M."/>
            <person name="Detter J.C."/>
            <person name="Woyke T."/>
            <person name="Bristow J."/>
            <person name="Eisen J.A."/>
            <person name="Markowitz V."/>
            <person name="Hugenholtz P."/>
            <person name="Kyrpides N.C."/>
            <person name="Klenk H.P."/>
            <person name="Lapidus A."/>
        </authorList>
    </citation>
    <scope>NUCLEOTIDE SEQUENCE [LARGE SCALE GENOMIC DNA]</scope>
    <source>
        <strain evidence="2">DSM 44963</strain>
    </source>
</reference>
<dbReference type="InParanoid" id="D6TVV1"/>
<proteinExistence type="predicted"/>
<dbReference type="Proteomes" id="UP000004508">
    <property type="component" value="Unassembled WGS sequence"/>
</dbReference>
<protein>
    <submittedName>
        <fullName evidence="1">Short-chain dehydrogenase/reductase SDR</fullName>
    </submittedName>
</protein>